<feature type="modified residue" description="N6-(pyridoxal phosphate)lysine" evidence="8 9">
    <location>
        <position position="296"/>
    </location>
</feature>
<comment type="pathway">
    <text evidence="8">Aminoacyl-tRNA biosynthesis; selenocysteinyl-tRNA(Sec) biosynthesis; selenocysteinyl-tRNA(Sec) from L-seryl-tRNA(Sec) (bacterial route): step 1/1.</text>
</comment>
<dbReference type="InterPro" id="IPR025862">
    <property type="entry name" value="SelA_trans_N_dom"/>
</dbReference>
<evidence type="ECO:0000256" key="4">
    <source>
        <dbReference type="ARBA" id="ARBA00022898"/>
    </source>
</evidence>
<keyword evidence="2 8" id="KW-0963">Cytoplasm</keyword>
<dbReference type="GO" id="GO:0001717">
    <property type="term" value="P:conversion of seryl-tRNAsec to selenocys-tRNAsec"/>
    <property type="evidence" value="ECO:0007669"/>
    <property type="project" value="UniProtKB-UniRule"/>
</dbReference>
<dbReference type="EMBL" id="JAHJDP010000012">
    <property type="protein sequence ID" value="MBU2689632.1"/>
    <property type="molecule type" value="Genomic_DNA"/>
</dbReference>
<keyword evidence="5 8" id="KW-0648">Protein biosynthesis</keyword>
<dbReference type="Gene3D" id="3.90.1150.180">
    <property type="match status" value="1"/>
</dbReference>
<keyword evidence="3 8" id="KW-0808">Transferase</keyword>
<protein>
    <recommendedName>
        <fullName evidence="8">L-seryl-tRNA(Sec) selenium transferase</fullName>
        <ecNumber evidence="8">2.9.1.1</ecNumber>
    </recommendedName>
    <alternativeName>
        <fullName evidence="8">Selenocysteine synthase</fullName>
        <shortName evidence="8">Sec synthase</shortName>
    </alternativeName>
    <alternativeName>
        <fullName evidence="8">Selenocysteinyl-tRNA(Sec) synthase</fullName>
    </alternativeName>
</protein>
<dbReference type="Pfam" id="PF03841">
    <property type="entry name" value="SelA"/>
    <property type="match status" value="1"/>
</dbReference>
<dbReference type="Gene3D" id="3.40.640.10">
    <property type="entry name" value="Type I PLP-dependent aspartate aminotransferase-like (Major domain)"/>
    <property type="match status" value="1"/>
</dbReference>
<sequence>MGGTEESLRRIPGVDRILETDLISQVLARRDRGLVVAAIREVLAETREHIRQRGRQASVPSVDEMAREAALRLDKKWSGTLRHVINATGIILHTNLGRAPLGLQAQQAVHEVIAGYCSLEMDLETGRRRSRLSRVTSMLADLTQAPAAMAVNNNAAAVYTILHIFAKDRPVAISRGEQVEIGGSFRLPDIIEASGARLMEVGTTNRTRIEDYAKAIERGAALILKVHPSNYTIQGFTEDTAAADIAQITRAAGIPFVFDLGSGSLDQQPEGVRGNESSIQDMLKAGADLVTSSGDKLLGGPQAGLIFGGADLIDRIKRHPLARVVRLDKILLCALEATLATISLGAPGWSRLPLQQVMARSLEELEAMGRRLRERLMNHLDQDWSIETAVTDIAVGGGSLPGEYLPSRALKIGHPDWSAERLAACLRAATPPIIGRIVEDQLHLDLRTLLEEDLQELPEVLAGAVRKDRKG</sequence>
<dbReference type="GO" id="GO:0004125">
    <property type="term" value="F:L-seryl-tRNA(Sec) selenium transferase activity"/>
    <property type="evidence" value="ECO:0007669"/>
    <property type="project" value="UniProtKB-UniRule"/>
</dbReference>
<gene>
    <name evidence="8 11" type="primary">selA</name>
    <name evidence="11" type="ORF">KJ970_01775</name>
</gene>
<keyword evidence="4 8" id="KW-0663">Pyridoxal phosphate</keyword>
<comment type="function">
    <text evidence="8">Converts seryl-tRNA(Sec) to selenocysteinyl-tRNA(Sec) required for selenoprotein biosynthesis.</text>
</comment>
<evidence type="ECO:0000256" key="1">
    <source>
        <dbReference type="ARBA" id="ARBA00001933"/>
    </source>
</evidence>
<evidence type="ECO:0000256" key="9">
    <source>
        <dbReference type="PIRSR" id="PIRSR618319-50"/>
    </source>
</evidence>
<dbReference type="Proteomes" id="UP000777784">
    <property type="component" value="Unassembled WGS sequence"/>
</dbReference>
<comment type="caution">
    <text evidence="11">The sequence shown here is derived from an EMBL/GenBank/DDBJ whole genome shotgun (WGS) entry which is preliminary data.</text>
</comment>
<dbReference type="EC" id="2.9.1.1" evidence="8"/>
<proteinExistence type="inferred from homology"/>
<evidence type="ECO:0000313" key="12">
    <source>
        <dbReference type="Proteomes" id="UP000777784"/>
    </source>
</evidence>
<accession>A0A948W272</accession>
<organism evidence="11 12">
    <name type="scientific">Eiseniibacteriota bacterium</name>
    <dbReference type="NCBI Taxonomy" id="2212470"/>
    <lineage>
        <taxon>Bacteria</taxon>
        <taxon>Candidatus Eiseniibacteriota</taxon>
    </lineage>
</organism>
<comment type="catalytic activity">
    <reaction evidence="8">
        <text>L-seryl-tRNA(Sec) + selenophosphate + H(+) = L-selenocysteinyl-tRNA(Sec) + phosphate</text>
        <dbReference type="Rhea" id="RHEA:22728"/>
        <dbReference type="Rhea" id="RHEA-COMP:9742"/>
        <dbReference type="Rhea" id="RHEA-COMP:9743"/>
        <dbReference type="ChEBI" id="CHEBI:15378"/>
        <dbReference type="ChEBI" id="CHEBI:16144"/>
        <dbReference type="ChEBI" id="CHEBI:43474"/>
        <dbReference type="ChEBI" id="CHEBI:78533"/>
        <dbReference type="ChEBI" id="CHEBI:78573"/>
        <dbReference type="EC" id="2.9.1.1"/>
    </reaction>
</comment>
<dbReference type="PANTHER" id="PTHR32328:SF0">
    <property type="entry name" value="L-SERYL-TRNA(SEC) SELENIUM TRANSFERASE"/>
    <property type="match status" value="1"/>
</dbReference>
<evidence type="ECO:0000256" key="8">
    <source>
        <dbReference type="HAMAP-Rule" id="MF_00423"/>
    </source>
</evidence>
<evidence type="ECO:0000256" key="6">
    <source>
        <dbReference type="ARBA" id="ARBA00023266"/>
    </source>
</evidence>
<dbReference type="NCBIfam" id="TIGR00474">
    <property type="entry name" value="selA"/>
    <property type="match status" value="1"/>
</dbReference>
<dbReference type="InterPro" id="IPR004534">
    <property type="entry name" value="SelA_trans"/>
</dbReference>
<dbReference type="PANTHER" id="PTHR32328">
    <property type="entry name" value="L-SERYL-TRNA(SEC) SELENIUM TRANSFERASE"/>
    <property type="match status" value="1"/>
</dbReference>
<keyword evidence="6 8" id="KW-0711">Selenium</keyword>
<evidence type="ECO:0000259" key="10">
    <source>
        <dbReference type="Pfam" id="PF12390"/>
    </source>
</evidence>
<evidence type="ECO:0000256" key="2">
    <source>
        <dbReference type="ARBA" id="ARBA00022490"/>
    </source>
</evidence>
<dbReference type="GO" id="GO:0005737">
    <property type="term" value="C:cytoplasm"/>
    <property type="evidence" value="ECO:0007669"/>
    <property type="project" value="UniProtKB-SubCell"/>
</dbReference>
<evidence type="ECO:0000256" key="5">
    <source>
        <dbReference type="ARBA" id="ARBA00022917"/>
    </source>
</evidence>
<dbReference type="HAMAP" id="MF_00423">
    <property type="entry name" value="SelA"/>
    <property type="match status" value="1"/>
</dbReference>
<comment type="cofactor">
    <cofactor evidence="1 8 9">
        <name>pyridoxal 5'-phosphate</name>
        <dbReference type="ChEBI" id="CHEBI:597326"/>
    </cofactor>
</comment>
<evidence type="ECO:0000256" key="3">
    <source>
        <dbReference type="ARBA" id="ARBA00022679"/>
    </source>
</evidence>
<comment type="similarity">
    <text evidence="7 8">Belongs to the SelA family.</text>
</comment>
<reference evidence="11" key="1">
    <citation type="submission" date="2021-05" db="EMBL/GenBank/DDBJ databases">
        <title>Energy efficiency and biological interactions define the core microbiome of deep oligotrophic groundwater.</title>
        <authorList>
            <person name="Mehrshad M."/>
            <person name="Lopez-Fernandez M."/>
            <person name="Bell E."/>
            <person name="Bernier-Latmani R."/>
            <person name="Bertilsson S."/>
            <person name="Dopson M."/>
        </authorList>
    </citation>
    <scope>NUCLEOTIDE SEQUENCE</scope>
    <source>
        <strain evidence="11">Modern_marine.mb.64</strain>
    </source>
</reference>
<comment type="subcellular location">
    <subcellularLocation>
        <location evidence="8">Cytoplasm</location>
    </subcellularLocation>
</comment>
<evidence type="ECO:0000256" key="7">
    <source>
        <dbReference type="ARBA" id="ARBA00044507"/>
    </source>
</evidence>
<dbReference type="Pfam" id="PF12390">
    <property type="entry name" value="Se-cys_synth_N"/>
    <property type="match status" value="1"/>
</dbReference>
<dbReference type="SUPFAM" id="SSF53383">
    <property type="entry name" value="PLP-dependent transferases"/>
    <property type="match status" value="1"/>
</dbReference>
<dbReference type="InterPro" id="IPR015421">
    <property type="entry name" value="PyrdxlP-dep_Trfase_major"/>
</dbReference>
<dbReference type="GO" id="GO:0001514">
    <property type="term" value="P:selenocysteine incorporation"/>
    <property type="evidence" value="ECO:0007669"/>
    <property type="project" value="UniProtKB-UniRule"/>
</dbReference>
<dbReference type="InterPro" id="IPR015424">
    <property type="entry name" value="PyrdxlP-dep_Trfase"/>
</dbReference>
<feature type="domain" description="L-seryl-tRNA selenium transferase N-terminal" evidence="10">
    <location>
        <begin position="8"/>
        <end position="47"/>
    </location>
</feature>
<name>A0A948W272_UNCEI</name>
<evidence type="ECO:0000313" key="11">
    <source>
        <dbReference type="EMBL" id="MBU2689632.1"/>
    </source>
</evidence>
<dbReference type="AlphaFoldDB" id="A0A948W272"/>
<dbReference type="InterPro" id="IPR018319">
    <property type="entry name" value="SelA-like"/>
</dbReference>